<reference evidence="2 3" key="1">
    <citation type="submission" date="2011-02" db="EMBL/GenBank/DDBJ databases">
        <authorList>
            <person name="Durkin A.S."/>
            <person name="Madupu R."/>
            <person name="Torralba M."/>
            <person name="Gillis M."/>
            <person name="Methe B."/>
            <person name="Sutton G."/>
            <person name="Nelson K.E."/>
        </authorList>
    </citation>
    <scope>NUCLEOTIDE SEQUENCE [LARGE SCALE GENOMIC DNA]</scope>
    <source>
        <strain evidence="2 3">CRIS 18C-A</strain>
    </source>
</reference>
<gene>
    <name evidence="2" type="ORF">HMPREF9303_1509</name>
</gene>
<comment type="caution">
    <text evidence="2">The sequence shown here is derived from an EMBL/GenBank/DDBJ whole genome shotgun (WGS) entry which is preliminary data.</text>
</comment>
<evidence type="ECO:0000313" key="3">
    <source>
        <dbReference type="Proteomes" id="UP000003155"/>
    </source>
</evidence>
<dbReference type="AlphaFoldDB" id="F0H4E0"/>
<name>F0H4E0_9BACT</name>
<feature type="region of interest" description="Disordered" evidence="1">
    <location>
        <begin position="1"/>
        <end position="30"/>
    </location>
</feature>
<dbReference type="Proteomes" id="UP000003155">
    <property type="component" value="Unassembled WGS sequence"/>
</dbReference>
<keyword evidence="3" id="KW-1185">Reference proteome</keyword>
<evidence type="ECO:0000313" key="2">
    <source>
        <dbReference type="EMBL" id="EGC87328.1"/>
    </source>
</evidence>
<protein>
    <submittedName>
        <fullName evidence="2">Conserved domain protein</fullName>
    </submittedName>
</protein>
<evidence type="ECO:0000256" key="1">
    <source>
        <dbReference type="SAM" id="MobiDB-lite"/>
    </source>
</evidence>
<sequence>MPIKVGLHPGNKAGPFGTPMEAGMHPGNKAGPFKSHGIIPSWCNILL</sequence>
<proteinExistence type="predicted"/>
<organism evidence="2 3">
    <name type="scientific">Prevotella denticola CRIS 18C-A</name>
    <dbReference type="NCBI Taxonomy" id="944557"/>
    <lineage>
        <taxon>Bacteria</taxon>
        <taxon>Pseudomonadati</taxon>
        <taxon>Bacteroidota</taxon>
        <taxon>Bacteroidia</taxon>
        <taxon>Bacteroidales</taxon>
        <taxon>Prevotellaceae</taxon>
        <taxon>Prevotella</taxon>
    </lineage>
</organism>
<dbReference type="EMBL" id="AEXO01000015">
    <property type="protein sequence ID" value="EGC87328.1"/>
    <property type="molecule type" value="Genomic_DNA"/>
</dbReference>
<accession>F0H4E0</accession>